<reference evidence="2" key="1">
    <citation type="submission" date="2020-10" db="EMBL/GenBank/DDBJ databases">
        <title>Connecting structure to function with the recovery of over 1000 high-quality activated sludge metagenome-assembled genomes encoding full-length rRNA genes using long-read sequencing.</title>
        <authorList>
            <person name="Singleton C.M."/>
            <person name="Petriglieri F."/>
            <person name="Kristensen J.M."/>
            <person name="Kirkegaard R.H."/>
            <person name="Michaelsen T.Y."/>
            <person name="Andersen M.H."/>
            <person name="Karst S.M."/>
            <person name="Dueholm M.S."/>
            <person name="Nielsen P.H."/>
            <person name="Albertsen M."/>
        </authorList>
    </citation>
    <scope>NUCLEOTIDE SEQUENCE</scope>
    <source>
        <strain evidence="2">OdNE_18-Q3-R46-58_BAT3C.305</strain>
    </source>
</reference>
<sequence length="153" mass="16587">MKRIAIILLLGAALPALADRVPLPANTPASYQAECGGCHMAYQPALLSANDWRRTMAGLKDHFGTDAAVDGPAGQEIASFLERNAGNAGKLGSAGEPPRITQTARFVRKHRDIPAKYWKDPRIKSAANCEACHRGAAEGNYSEHDILIRELRR</sequence>
<gene>
    <name evidence="2" type="ORF">IPN75_17415</name>
</gene>
<keyword evidence="1" id="KW-0732">Signal</keyword>
<dbReference type="EMBL" id="JADKBR010000021">
    <property type="protein sequence ID" value="MBK8892027.1"/>
    <property type="molecule type" value="Genomic_DNA"/>
</dbReference>
<proteinExistence type="predicted"/>
<dbReference type="AlphaFoldDB" id="A0A9D7LQC0"/>
<feature type="signal peptide" evidence="1">
    <location>
        <begin position="1"/>
        <end position="18"/>
    </location>
</feature>
<dbReference type="Pfam" id="PF09626">
    <property type="entry name" value="DHC"/>
    <property type="match status" value="1"/>
</dbReference>
<dbReference type="InterPro" id="IPR036280">
    <property type="entry name" value="Multihaem_cyt_sf"/>
</dbReference>
<feature type="chain" id="PRO_5039044745" evidence="1">
    <location>
        <begin position="19"/>
        <end position="153"/>
    </location>
</feature>
<evidence type="ECO:0000256" key="1">
    <source>
        <dbReference type="SAM" id="SignalP"/>
    </source>
</evidence>
<dbReference type="Proteomes" id="UP000808146">
    <property type="component" value="Unassembled WGS sequence"/>
</dbReference>
<accession>A0A9D7LQC0</accession>
<name>A0A9D7LQC0_9RHOO</name>
<protein>
    <submittedName>
        <fullName evidence="2">Diheme cytochrome c</fullName>
    </submittedName>
</protein>
<organism evidence="2 3">
    <name type="scientific">Candidatus Dechloromonas phosphorivorans</name>
    <dbReference type="NCBI Taxonomy" id="2899244"/>
    <lineage>
        <taxon>Bacteria</taxon>
        <taxon>Pseudomonadati</taxon>
        <taxon>Pseudomonadota</taxon>
        <taxon>Betaproteobacteria</taxon>
        <taxon>Rhodocyclales</taxon>
        <taxon>Azonexaceae</taxon>
        <taxon>Dechloromonas</taxon>
    </lineage>
</organism>
<evidence type="ECO:0000313" key="3">
    <source>
        <dbReference type="Proteomes" id="UP000808146"/>
    </source>
</evidence>
<evidence type="ECO:0000313" key="2">
    <source>
        <dbReference type="EMBL" id="MBK8892027.1"/>
    </source>
</evidence>
<dbReference type="SUPFAM" id="SSF48695">
    <property type="entry name" value="Multiheme cytochromes"/>
    <property type="match status" value="1"/>
</dbReference>
<comment type="caution">
    <text evidence="2">The sequence shown here is derived from an EMBL/GenBank/DDBJ whole genome shotgun (WGS) entry which is preliminary data.</text>
</comment>
<dbReference type="InterPro" id="IPR018588">
    <property type="entry name" value="Dihaem_cytochrome-c"/>
</dbReference>